<keyword evidence="1" id="KW-0472">Membrane</keyword>
<proteinExistence type="predicted"/>
<gene>
    <name evidence="2" type="ORF">T01_6951</name>
</gene>
<evidence type="ECO:0000313" key="3">
    <source>
        <dbReference type="Proteomes" id="UP000054776"/>
    </source>
</evidence>
<evidence type="ECO:0008006" key="4">
    <source>
        <dbReference type="Google" id="ProtNLM"/>
    </source>
</evidence>
<keyword evidence="1" id="KW-1133">Transmembrane helix</keyword>
<feature type="transmembrane region" description="Helical" evidence="1">
    <location>
        <begin position="37"/>
        <end position="55"/>
    </location>
</feature>
<evidence type="ECO:0000313" key="2">
    <source>
        <dbReference type="EMBL" id="KRY29240.1"/>
    </source>
</evidence>
<reference evidence="2 3" key="1">
    <citation type="submission" date="2015-01" db="EMBL/GenBank/DDBJ databases">
        <title>Evolution of Trichinella species and genotypes.</title>
        <authorList>
            <person name="Korhonen P.K."/>
            <person name="Edoardo P."/>
            <person name="Giuseppe L.R."/>
            <person name="Gasser R.B."/>
        </authorList>
    </citation>
    <scope>NUCLEOTIDE SEQUENCE [LARGE SCALE GENOMIC DNA]</scope>
    <source>
        <strain evidence="2">ISS3</strain>
    </source>
</reference>
<accession>A0A0V1AWS1</accession>
<protein>
    <recommendedName>
        <fullName evidence="4">Transmembrane protein</fullName>
    </recommendedName>
</protein>
<dbReference type="Proteomes" id="UP000054776">
    <property type="component" value="Unassembled WGS sequence"/>
</dbReference>
<keyword evidence="3" id="KW-1185">Reference proteome</keyword>
<keyword evidence="1" id="KW-0812">Transmembrane</keyword>
<comment type="caution">
    <text evidence="2">The sequence shown here is derived from an EMBL/GenBank/DDBJ whole genome shotgun (WGS) entry which is preliminary data.</text>
</comment>
<dbReference type="InParanoid" id="A0A0V1AWS1"/>
<organism evidence="2 3">
    <name type="scientific">Trichinella spiralis</name>
    <name type="common">Trichina worm</name>
    <dbReference type="NCBI Taxonomy" id="6334"/>
    <lineage>
        <taxon>Eukaryota</taxon>
        <taxon>Metazoa</taxon>
        <taxon>Ecdysozoa</taxon>
        <taxon>Nematoda</taxon>
        <taxon>Enoplea</taxon>
        <taxon>Dorylaimia</taxon>
        <taxon>Trichinellida</taxon>
        <taxon>Trichinellidae</taxon>
        <taxon>Trichinella</taxon>
    </lineage>
</organism>
<sequence length="100" mass="11407">MTDNDDKPKTLPSTCQLHRTHVKTNTTVIRLRSSCPILPTVALVFLLFVFCRNNFASSVHVRYILVDAISTTGIKIQNPKSDIVREFYGTFTLMQRLFTC</sequence>
<name>A0A0V1AWS1_TRISP</name>
<dbReference type="OrthoDB" id="10498070at2759"/>
<dbReference type="AlphaFoldDB" id="A0A0V1AWS1"/>
<dbReference type="EMBL" id="JYDH01000177">
    <property type="protein sequence ID" value="KRY29240.1"/>
    <property type="molecule type" value="Genomic_DNA"/>
</dbReference>
<evidence type="ECO:0000256" key="1">
    <source>
        <dbReference type="SAM" id="Phobius"/>
    </source>
</evidence>